<organism evidence="7 8">
    <name type="scientific">Alternaria arborescens</name>
    <dbReference type="NCBI Taxonomy" id="156630"/>
    <lineage>
        <taxon>Eukaryota</taxon>
        <taxon>Fungi</taxon>
        <taxon>Dikarya</taxon>
        <taxon>Ascomycota</taxon>
        <taxon>Pezizomycotina</taxon>
        <taxon>Dothideomycetes</taxon>
        <taxon>Pleosporomycetidae</taxon>
        <taxon>Pleosporales</taxon>
        <taxon>Pleosporineae</taxon>
        <taxon>Pleosporaceae</taxon>
        <taxon>Alternaria</taxon>
        <taxon>Alternaria sect. Alternaria</taxon>
    </lineage>
</organism>
<reference evidence="8" key="1">
    <citation type="journal article" date="2019" name="bioRxiv">
        <title>Genomics, evolutionary history and diagnostics of the Alternaria alternata species group including apple and Asian pear pathotypes.</title>
        <authorList>
            <person name="Armitage A.D."/>
            <person name="Cockerton H.M."/>
            <person name="Sreenivasaprasad S."/>
            <person name="Woodhall J.W."/>
            <person name="Lane C.R."/>
            <person name="Harrison R.J."/>
            <person name="Clarkson J.P."/>
        </authorList>
    </citation>
    <scope>NUCLEOTIDE SEQUENCE [LARGE SCALE GENOMIC DNA]</scope>
    <source>
        <strain evidence="8">RGR 97.0016</strain>
    </source>
</reference>
<dbReference type="SUPFAM" id="SSF75005">
    <property type="entry name" value="Arabinanase/levansucrase/invertase"/>
    <property type="match status" value="1"/>
</dbReference>
<evidence type="ECO:0000256" key="2">
    <source>
        <dbReference type="ARBA" id="ARBA00022801"/>
    </source>
</evidence>
<evidence type="ECO:0000256" key="3">
    <source>
        <dbReference type="ARBA" id="ARBA00023295"/>
    </source>
</evidence>
<dbReference type="PANTHER" id="PTHR42812">
    <property type="entry name" value="BETA-XYLOSIDASE"/>
    <property type="match status" value="1"/>
</dbReference>
<keyword evidence="8" id="KW-1185">Reference proteome</keyword>
<dbReference type="InterPro" id="IPR013320">
    <property type="entry name" value="ConA-like_dom_sf"/>
</dbReference>
<dbReference type="SUPFAM" id="SSF49899">
    <property type="entry name" value="Concanavalin A-like lectins/glucanases"/>
    <property type="match status" value="1"/>
</dbReference>
<dbReference type="Gene3D" id="2.60.120.200">
    <property type="match status" value="1"/>
</dbReference>
<comment type="caution">
    <text evidence="7">The sequence shown here is derived from an EMBL/GenBank/DDBJ whole genome shotgun (WGS) entry which is preliminary data.</text>
</comment>
<evidence type="ECO:0000313" key="7">
    <source>
        <dbReference type="EMBL" id="RYO63288.1"/>
    </source>
</evidence>
<feature type="active site" description="Proton acceptor" evidence="4">
    <location>
        <position position="60"/>
    </location>
</feature>
<name>A0A4V1X5K3_9PLEO</name>
<feature type="domain" description="Beta-xylosidase C-terminal Concanavalin A-like" evidence="6">
    <location>
        <begin position="399"/>
        <end position="555"/>
    </location>
</feature>
<comment type="similarity">
    <text evidence="1 5">Belongs to the glycosyl hydrolase 43 family.</text>
</comment>
<dbReference type="AlphaFoldDB" id="A0A4V1X5K3"/>
<dbReference type="EMBL" id="PEJP01000022">
    <property type="protein sequence ID" value="RYO63288.1"/>
    <property type="molecule type" value="Genomic_DNA"/>
</dbReference>
<keyword evidence="3 5" id="KW-0326">Glycosidase</keyword>
<dbReference type="InterPro" id="IPR006710">
    <property type="entry name" value="Glyco_hydro_43"/>
</dbReference>
<dbReference type="Gene3D" id="2.115.10.20">
    <property type="entry name" value="Glycosyl hydrolase domain, family 43"/>
    <property type="match status" value="1"/>
</dbReference>
<accession>A0A4V1X5K3</accession>
<dbReference type="Proteomes" id="UP000293823">
    <property type="component" value="Unassembled WGS sequence"/>
</dbReference>
<gene>
    <name evidence="7" type="ORF">AA0113_g6181</name>
</gene>
<evidence type="ECO:0000256" key="1">
    <source>
        <dbReference type="ARBA" id="ARBA00009865"/>
    </source>
</evidence>
<dbReference type="InterPro" id="IPR041542">
    <property type="entry name" value="GH43_C2"/>
</dbReference>
<dbReference type="PANTHER" id="PTHR42812:SF12">
    <property type="entry name" value="BETA-XYLOSIDASE-RELATED"/>
    <property type="match status" value="1"/>
</dbReference>
<dbReference type="CDD" id="cd18617">
    <property type="entry name" value="GH43_XynB-like"/>
    <property type="match status" value="1"/>
</dbReference>
<proteinExistence type="inferred from homology"/>
<dbReference type="InterPro" id="IPR051795">
    <property type="entry name" value="Glycosyl_Hydrlase_43"/>
</dbReference>
<dbReference type="Pfam" id="PF17851">
    <property type="entry name" value="GH43_C2"/>
    <property type="match status" value="1"/>
</dbReference>
<keyword evidence="2 5" id="KW-0378">Hydrolase</keyword>
<evidence type="ECO:0000256" key="5">
    <source>
        <dbReference type="RuleBase" id="RU361187"/>
    </source>
</evidence>
<evidence type="ECO:0000256" key="4">
    <source>
        <dbReference type="PIRSR" id="PIRSR606710-1"/>
    </source>
</evidence>
<dbReference type="InterPro" id="IPR023296">
    <property type="entry name" value="Glyco_hydro_beta-prop_sf"/>
</dbReference>
<evidence type="ECO:0000313" key="8">
    <source>
        <dbReference type="Proteomes" id="UP000293823"/>
    </source>
</evidence>
<evidence type="ECO:0000259" key="6">
    <source>
        <dbReference type="Pfam" id="PF17851"/>
    </source>
</evidence>
<dbReference type="OrthoDB" id="408373at2759"/>
<protein>
    <recommendedName>
        <fullName evidence="6">Beta-xylosidase C-terminal Concanavalin A-like domain-containing protein</fullName>
    </recommendedName>
</protein>
<feature type="active site" description="Proton donor" evidence="4">
    <location>
        <position position="246"/>
    </location>
</feature>
<sequence>MTTTSERWRPTIIGSSYIARPDLVRFAVSLKFLNLRPIHHPQGNQKAMFSNPIIPGFAPDPSVVHVDGIYYLATSSFHLFPGIPIYASTNLQDWRHIGNAINRSTQLDLHNATTSAIPLDDGNVMVASGGLFAPTIRHHNGTFYIACTNCSHGKDNWQTDNFLITTDDIWSDNWSDAIPFDFYGISPSLFFDDDGRAYIQGSWMMEMDRMKQPSCTIKQFEIDVRSGSALSETREIWGGFAKRDTEGPHIYKKDGWYYLLVAEGGTFEHHMLSMARSRDIWGPYESCPNNPIMTADGRNEYVQNIGHGEIFQDMNGDWWAAVLGVQGDQNKAPMGRETFLTTVEWPEDGWPLIDQPQMSFSTPRTVQLGFAAAQLIKKSRLVNPHLDDLYLHKPLRSPYKKSGSIALTPHTSTLSAATAPFALLARRQRSVNAIAATTVLLDNEATHSNAIGGLTVYKDPLRHASISVALSTRLIHVHFVDTSNDYEYTASYPEPVSRSSTAVDLRIIAGEERYALEFRDPDRDRRWKQVDMVDTTMLSARDFTGTIMGIFALRDRNASPSNSPRDDCDSGSDVTDQKVTFRDFEVRG</sequence>
<dbReference type="Pfam" id="PF04616">
    <property type="entry name" value="Glyco_hydro_43"/>
    <property type="match status" value="1"/>
</dbReference>
<dbReference type="GO" id="GO:0005975">
    <property type="term" value="P:carbohydrate metabolic process"/>
    <property type="evidence" value="ECO:0007669"/>
    <property type="project" value="InterPro"/>
</dbReference>
<dbReference type="GO" id="GO:0004553">
    <property type="term" value="F:hydrolase activity, hydrolyzing O-glycosyl compounds"/>
    <property type="evidence" value="ECO:0007669"/>
    <property type="project" value="InterPro"/>
</dbReference>